<reference evidence="3 4" key="1">
    <citation type="submission" date="2021-04" db="EMBL/GenBank/DDBJ databases">
        <authorList>
            <person name="Bliznina A."/>
        </authorList>
    </citation>
    <scope>NUCLEOTIDE SEQUENCE [LARGE SCALE GENOMIC DNA]</scope>
</reference>
<dbReference type="PANTHER" id="PTHR44499">
    <property type="entry name" value="JOUBERIN"/>
    <property type="match status" value="1"/>
</dbReference>
<dbReference type="SUPFAM" id="SSF50978">
    <property type="entry name" value="WD40 repeat-like"/>
    <property type="match status" value="1"/>
</dbReference>
<gene>
    <name evidence="3" type="ORF">OKIOD_LOCUS10809</name>
</gene>
<dbReference type="InterPro" id="IPR015943">
    <property type="entry name" value="WD40/YVTN_repeat-like_dom_sf"/>
</dbReference>
<evidence type="ECO:0000313" key="4">
    <source>
        <dbReference type="Proteomes" id="UP001158576"/>
    </source>
</evidence>
<feature type="compositionally biased region" description="Basic residues" evidence="2">
    <location>
        <begin position="20"/>
        <end position="29"/>
    </location>
</feature>
<dbReference type="Proteomes" id="UP001158576">
    <property type="component" value="Chromosome 1"/>
</dbReference>
<evidence type="ECO:0000256" key="1">
    <source>
        <dbReference type="PROSITE-ProRule" id="PRU00221"/>
    </source>
</evidence>
<keyword evidence="1" id="KW-0853">WD repeat</keyword>
<dbReference type="EMBL" id="OU015566">
    <property type="protein sequence ID" value="CAG5105342.1"/>
    <property type="molecule type" value="Genomic_DNA"/>
</dbReference>
<dbReference type="PROSITE" id="PS50294">
    <property type="entry name" value="WD_REPEATS_REGION"/>
    <property type="match status" value="1"/>
</dbReference>
<feature type="region of interest" description="Disordered" evidence="2">
    <location>
        <begin position="819"/>
        <end position="957"/>
    </location>
</feature>
<feature type="compositionally biased region" description="Polar residues" evidence="2">
    <location>
        <begin position="874"/>
        <end position="887"/>
    </location>
</feature>
<organism evidence="3 4">
    <name type="scientific">Oikopleura dioica</name>
    <name type="common">Tunicate</name>
    <dbReference type="NCBI Taxonomy" id="34765"/>
    <lineage>
        <taxon>Eukaryota</taxon>
        <taxon>Metazoa</taxon>
        <taxon>Chordata</taxon>
        <taxon>Tunicata</taxon>
        <taxon>Appendicularia</taxon>
        <taxon>Copelata</taxon>
        <taxon>Oikopleuridae</taxon>
        <taxon>Oikopleura</taxon>
    </lineage>
</organism>
<feature type="compositionally biased region" description="Polar residues" evidence="2">
    <location>
        <begin position="79"/>
        <end position="93"/>
    </location>
</feature>
<dbReference type="InterPro" id="IPR036322">
    <property type="entry name" value="WD40_repeat_dom_sf"/>
</dbReference>
<protein>
    <submittedName>
        <fullName evidence="3">Oidioi.mRNA.OKI2018_I69.chr1.g2044.t1.cds</fullName>
    </submittedName>
</protein>
<name>A0ABN7SW44_OIKDI</name>
<feature type="region of interest" description="Disordered" evidence="2">
    <location>
        <begin position="687"/>
        <end position="721"/>
    </location>
</feature>
<sequence length="957" mass="106359">MAAIPSEGGIALEPLPPPGPRKRRKKRKQKAEDEKEIQINADQTIQQPQDDLLRIGYDNESFVEAEAPLPAGAVAAGTESPQVVSPRSPQTPNHLDLSHPPQFALEEEQQEEPQPADNRILGVNIHRTDHLLFSIRKIVVKLTLFNEATGRLIQKSLTDRAAVSFYESQRQISFIMPVLTQPFQVEKELSLLPRWDELIEINEQFEFILGQNPVLLFEVQQCLPESLVTCAWAYLRLRGTAQATVDQQIRLQLFSPPKQRDPTKMTESCFGLLKSRSLSSSKINSSLHVTVCRLTPFDEREGLASSVNRSMRADQSEARDFDELGALTREPSSISYKNSKTGLAIEIDWARPAGKPCQIPNSRFDFVTIPDFGGFCCRYSPNGQWVAWTSAAPNEHCIVVQSAIAPLDGERIQRVPAHAGLIYDLDWNPESNRIVVCSADRTATVWAFDQKDLSPDPIAVLPAPCYLYTVRFFPQNPDLVFLAGQNGFIYVYSLGQDHPQLIQELNVGKTIINSISFNLNATVLYATADDGFLYSFPIEQGLLDGNQVDKIKISDEGCNCVAAHPKATKKAAILSRDGCARIVDVRANRIQPLPGIELRSQLTRLCFSACGSLLFAGSESGSIVCWSTVTNKKVVEISASDLRNTAPCRDISYHPHHHSLASICYQTKKGLQIWKYDMTKAHLERSTRVDIRPSETLKPLPRQSGPLEPLSRSENSLLGSSSRLRKSVLPPMNTTSNGTVLNDVRAQFEAALTKITSANARHDDSFVDRPMDLADLNTSFTSRLGTSSLTRFGRQRDENVAEPQEIEKVQITTHAPVLMRSQPPPMSAQPPEFKAPLPVDGEPNPLSNSQNMRMASPITTPTKKTRKKKKKSTLETSENQKTMNESENLPPRPPTIPTNATATIPKSPPSVKKRQAPPPPTPLKSPEMMMPYPAPKAERPKPMTTNLFDQIRSMTEL</sequence>
<evidence type="ECO:0000313" key="3">
    <source>
        <dbReference type="EMBL" id="CAG5105342.1"/>
    </source>
</evidence>
<evidence type="ECO:0000256" key="2">
    <source>
        <dbReference type="SAM" id="MobiDB-lite"/>
    </source>
</evidence>
<dbReference type="InterPro" id="IPR052803">
    <property type="entry name" value="Cilium-Associated_Jouberin"/>
</dbReference>
<accession>A0ABN7SW44</accession>
<feature type="region of interest" description="Disordered" evidence="2">
    <location>
        <begin position="1"/>
        <end position="50"/>
    </location>
</feature>
<dbReference type="PANTHER" id="PTHR44499:SF1">
    <property type="entry name" value="JOUBERIN"/>
    <property type="match status" value="1"/>
</dbReference>
<keyword evidence="4" id="KW-1185">Reference proteome</keyword>
<dbReference type="Pfam" id="PF00400">
    <property type="entry name" value="WD40"/>
    <property type="match status" value="2"/>
</dbReference>
<feature type="repeat" description="WD" evidence="1">
    <location>
        <begin position="415"/>
        <end position="446"/>
    </location>
</feature>
<feature type="region of interest" description="Disordered" evidence="2">
    <location>
        <begin position="75"/>
        <end position="99"/>
    </location>
</feature>
<feature type="compositionally biased region" description="Polar residues" evidence="2">
    <location>
        <begin position="943"/>
        <end position="957"/>
    </location>
</feature>
<dbReference type="InterPro" id="IPR001680">
    <property type="entry name" value="WD40_rpt"/>
</dbReference>
<dbReference type="SMART" id="SM00320">
    <property type="entry name" value="WD40"/>
    <property type="match status" value="6"/>
</dbReference>
<feature type="compositionally biased region" description="Low complexity" evidence="2">
    <location>
        <begin position="710"/>
        <end position="721"/>
    </location>
</feature>
<feature type="compositionally biased region" description="Polar residues" evidence="2">
    <location>
        <begin position="40"/>
        <end position="49"/>
    </location>
</feature>
<dbReference type="Gene3D" id="2.130.10.10">
    <property type="entry name" value="YVTN repeat-like/Quinoprotein amine dehydrogenase"/>
    <property type="match status" value="2"/>
</dbReference>
<proteinExistence type="predicted"/>
<dbReference type="PROSITE" id="PS50082">
    <property type="entry name" value="WD_REPEATS_2"/>
    <property type="match status" value="1"/>
</dbReference>